<gene>
    <name evidence="1" type="ORF">DI616_14050</name>
</gene>
<dbReference type="AlphaFoldDB" id="A0A533I7D1"/>
<dbReference type="EMBL" id="VAFL01000011">
    <property type="protein sequence ID" value="TKW65732.1"/>
    <property type="molecule type" value="Genomic_DNA"/>
</dbReference>
<accession>A0A533I7D1</accession>
<comment type="caution">
    <text evidence="1">The sequence shown here is derived from an EMBL/GenBank/DDBJ whole genome shotgun (WGS) entry which is preliminary data.</text>
</comment>
<reference evidence="1 2" key="1">
    <citation type="journal article" date="2017" name="Nat. Commun.">
        <title>In situ click chemistry generation of cyclooxygenase-2 inhibitors.</title>
        <authorList>
            <person name="Bhardwaj A."/>
            <person name="Kaur J."/>
            <person name="Wuest M."/>
            <person name="Wuest F."/>
        </authorList>
    </citation>
    <scope>NUCLEOTIDE SEQUENCE [LARGE SCALE GENOMIC DNA]</scope>
    <source>
        <strain evidence="1">S2_012_000_R3_94</strain>
    </source>
</reference>
<evidence type="ECO:0000313" key="2">
    <source>
        <dbReference type="Proteomes" id="UP000315344"/>
    </source>
</evidence>
<protein>
    <submittedName>
        <fullName evidence="1">Uncharacterized protein</fullName>
    </submittedName>
</protein>
<evidence type="ECO:0000313" key="1">
    <source>
        <dbReference type="EMBL" id="TKW65732.1"/>
    </source>
</evidence>
<proteinExistence type="predicted"/>
<sequence>MPGFRISVLATFVFMGLGSLPLAARQYQFSNSIFTMPAGWELRDNTLYFQTISPEDPESCGYCRLHIARSHPALGGLKSFVSRNKRLFLDPDDDNLIERLQPLQEIEEAGYQVVMQSFTVDDTLMFLIGFQAGERFELLGFQGDADDEAELQATLARFSEIVPDYLSTVAYVSEGAAPLMPPPQPGPYDGAWFGTYVVQSVGADLMMRMDMYSNLYIFWRDGYFHYGTPRLGLVHPDPDSLREPIATDYGTYRVEGDQVILSFANGETESLTVDGEYFQDGQATLSRVTPLPDGSTIKGTISSSYASGFGGIGMMSQGGFNSSSSTTFAKDGTYTGESSSASFGSFSDGMGNFTGGFGAGNQDNEAGTYEIRNGMIYRQPVHGADAIDPELIFDWDGTTYIGQTALETE</sequence>
<name>A0A533I7D1_PARDE</name>
<organism evidence="1 2">
    <name type="scientific">Paracoccus denitrificans</name>
    <dbReference type="NCBI Taxonomy" id="266"/>
    <lineage>
        <taxon>Bacteria</taxon>
        <taxon>Pseudomonadati</taxon>
        <taxon>Pseudomonadota</taxon>
        <taxon>Alphaproteobacteria</taxon>
        <taxon>Rhodobacterales</taxon>
        <taxon>Paracoccaceae</taxon>
        <taxon>Paracoccus</taxon>
    </lineage>
</organism>
<dbReference type="Proteomes" id="UP000315344">
    <property type="component" value="Unassembled WGS sequence"/>
</dbReference>